<dbReference type="InterPro" id="IPR037022">
    <property type="entry name" value="Formyl_trans_C_sf"/>
</dbReference>
<evidence type="ECO:0000256" key="6">
    <source>
        <dbReference type="SAM" id="MobiDB-lite"/>
    </source>
</evidence>
<dbReference type="InterPro" id="IPR036477">
    <property type="entry name" value="Formyl_transf_N_sf"/>
</dbReference>
<keyword evidence="4" id="KW-0808">Transferase</keyword>
<feature type="region of interest" description="Disordered" evidence="6">
    <location>
        <begin position="379"/>
        <end position="428"/>
    </location>
</feature>
<evidence type="ECO:0000256" key="3">
    <source>
        <dbReference type="ARBA" id="ARBA00014185"/>
    </source>
</evidence>
<dbReference type="GeneID" id="17253861"/>
<dbReference type="InterPro" id="IPR041711">
    <property type="entry name" value="Met-tRNA-FMT_N"/>
</dbReference>
<dbReference type="InterPro" id="IPR005794">
    <property type="entry name" value="Fmt"/>
</dbReference>
<dbReference type="HAMAP" id="MF_00182">
    <property type="entry name" value="Formyl_trans"/>
    <property type="match status" value="1"/>
</dbReference>
<dbReference type="KEGG" id="ehx:EMIHUDRAFT_68433"/>
<dbReference type="AlphaFoldDB" id="A0A0D3I8Z5"/>
<evidence type="ECO:0000256" key="1">
    <source>
        <dbReference type="ARBA" id="ARBA00010699"/>
    </source>
</evidence>
<evidence type="ECO:0000313" key="9">
    <source>
        <dbReference type="EnsemblProtists" id="EOD07730"/>
    </source>
</evidence>
<dbReference type="HOGENOM" id="CLU_033347_6_0_1"/>
<dbReference type="InterPro" id="IPR005793">
    <property type="entry name" value="Formyl_trans_C"/>
</dbReference>
<dbReference type="Gene3D" id="3.10.25.10">
    <property type="entry name" value="Formyl transferase, C-terminal domain"/>
    <property type="match status" value="1"/>
</dbReference>
<dbReference type="InterPro" id="IPR011034">
    <property type="entry name" value="Formyl_transferase-like_C_sf"/>
</dbReference>
<dbReference type="PANTHER" id="PTHR11138">
    <property type="entry name" value="METHIONYL-TRNA FORMYLTRANSFERASE"/>
    <property type="match status" value="1"/>
</dbReference>
<dbReference type="OMA" id="GASPIHE"/>
<dbReference type="GO" id="GO:0005739">
    <property type="term" value="C:mitochondrion"/>
    <property type="evidence" value="ECO:0007669"/>
    <property type="project" value="TreeGrafter"/>
</dbReference>
<feature type="domain" description="Formyl transferase N-terminal" evidence="7">
    <location>
        <begin position="49"/>
        <end position="202"/>
    </location>
</feature>
<dbReference type="EnsemblProtists" id="EOD07730">
    <property type="protein sequence ID" value="EOD07730"/>
    <property type="gene ID" value="EMIHUDRAFT_68433"/>
</dbReference>
<keyword evidence="10" id="KW-1185">Reference proteome</keyword>
<dbReference type="GO" id="GO:0004479">
    <property type="term" value="F:methionyl-tRNA formyltransferase activity"/>
    <property type="evidence" value="ECO:0007669"/>
    <property type="project" value="UniProtKB-EC"/>
</dbReference>
<dbReference type="CDD" id="cd08704">
    <property type="entry name" value="Met_tRNA_FMT_C"/>
    <property type="match status" value="1"/>
</dbReference>
<dbReference type="PANTHER" id="PTHR11138:SF5">
    <property type="entry name" value="METHIONYL-TRNA FORMYLTRANSFERASE, MITOCHONDRIAL"/>
    <property type="match status" value="1"/>
</dbReference>
<dbReference type="eggNOG" id="KOG3082">
    <property type="taxonomic scope" value="Eukaryota"/>
</dbReference>
<dbReference type="Pfam" id="PF02911">
    <property type="entry name" value="Formyl_trans_C"/>
    <property type="match status" value="1"/>
</dbReference>
<protein>
    <recommendedName>
        <fullName evidence="3">Methionyl-tRNA formyltransferase, mitochondrial</fullName>
        <ecNumber evidence="2">2.1.2.9</ecNumber>
    </recommendedName>
</protein>
<evidence type="ECO:0000259" key="8">
    <source>
        <dbReference type="Pfam" id="PF02911"/>
    </source>
</evidence>
<evidence type="ECO:0000256" key="4">
    <source>
        <dbReference type="ARBA" id="ARBA00022679"/>
    </source>
</evidence>
<feature type="compositionally biased region" description="Low complexity" evidence="6">
    <location>
        <begin position="379"/>
        <end position="404"/>
    </location>
</feature>
<dbReference type="Pfam" id="PF00551">
    <property type="entry name" value="Formyl_trans_N"/>
    <property type="match status" value="1"/>
</dbReference>
<reference evidence="10" key="1">
    <citation type="journal article" date="2013" name="Nature">
        <title>Pan genome of the phytoplankton Emiliania underpins its global distribution.</title>
        <authorList>
            <person name="Read B.A."/>
            <person name="Kegel J."/>
            <person name="Klute M.J."/>
            <person name="Kuo A."/>
            <person name="Lefebvre S.C."/>
            <person name="Maumus F."/>
            <person name="Mayer C."/>
            <person name="Miller J."/>
            <person name="Monier A."/>
            <person name="Salamov A."/>
            <person name="Young J."/>
            <person name="Aguilar M."/>
            <person name="Claverie J.M."/>
            <person name="Frickenhaus S."/>
            <person name="Gonzalez K."/>
            <person name="Herman E.K."/>
            <person name="Lin Y.C."/>
            <person name="Napier J."/>
            <person name="Ogata H."/>
            <person name="Sarno A.F."/>
            <person name="Shmutz J."/>
            <person name="Schroeder D."/>
            <person name="de Vargas C."/>
            <person name="Verret F."/>
            <person name="von Dassow P."/>
            <person name="Valentin K."/>
            <person name="Van de Peer Y."/>
            <person name="Wheeler G."/>
            <person name="Dacks J.B."/>
            <person name="Delwiche C.F."/>
            <person name="Dyhrman S.T."/>
            <person name="Glockner G."/>
            <person name="John U."/>
            <person name="Richards T."/>
            <person name="Worden A.Z."/>
            <person name="Zhang X."/>
            <person name="Grigoriev I.V."/>
            <person name="Allen A.E."/>
            <person name="Bidle K."/>
            <person name="Borodovsky M."/>
            <person name="Bowler C."/>
            <person name="Brownlee C."/>
            <person name="Cock J.M."/>
            <person name="Elias M."/>
            <person name="Gladyshev V.N."/>
            <person name="Groth M."/>
            <person name="Guda C."/>
            <person name="Hadaegh A."/>
            <person name="Iglesias-Rodriguez M.D."/>
            <person name="Jenkins J."/>
            <person name="Jones B.M."/>
            <person name="Lawson T."/>
            <person name="Leese F."/>
            <person name="Lindquist E."/>
            <person name="Lobanov A."/>
            <person name="Lomsadze A."/>
            <person name="Malik S.B."/>
            <person name="Marsh M.E."/>
            <person name="Mackinder L."/>
            <person name="Mock T."/>
            <person name="Mueller-Roeber B."/>
            <person name="Pagarete A."/>
            <person name="Parker M."/>
            <person name="Probert I."/>
            <person name="Quesneville H."/>
            <person name="Raines C."/>
            <person name="Rensing S.A."/>
            <person name="Riano-Pachon D.M."/>
            <person name="Richier S."/>
            <person name="Rokitta S."/>
            <person name="Shiraiwa Y."/>
            <person name="Soanes D.M."/>
            <person name="van der Giezen M."/>
            <person name="Wahlund T.M."/>
            <person name="Williams B."/>
            <person name="Wilson W."/>
            <person name="Wolfe G."/>
            <person name="Wurch L.L."/>
        </authorList>
    </citation>
    <scope>NUCLEOTIDE SEQUENCE</scope>
</reference>
<dbReference type="SUPFAM" id="SSF50486">
    <property type="entry name" value="FMT C-terminal domain-like"/>
    <property type="match status" value="1"/>
</dbReference>
<evidence type="ECO:0000256" key="2">
    <source>
        <dbReference type="ARBA" id="ARBA00012261"/>
    </source>
</evidence>
<feature type="domain" description="Formyl transferase C-terminal" evidence="8">
    <location>
        <begin position="254"/>
        <end position="371"/>
    </location>
</feature>
<dbReference type="Proteomes" id="UP000013827">
    <property type="component" value="Unassembled WGS sequence"/>
</dbReference>
<dbReference type="InterPro" id="IPR002376">
    <property type="entry name" value="Formyl_transf_N"/>
</dbReference>
<keyword evidence="5" id="KW-0648">Protein biosynthesis</keyword>
<dbReference type="STRING" id="2903.R1CZB6"/>
<evidence type="ECO:0000313" key="10">
    <source>
        <dbReference type="Proteomes" id="UP000013827"/>
    </source>
</evidence>
<evidence type="ECO:0000256" key="5">
    <source>
        <dbReference type="ARBA" id="ARBA00022917"/>
    </source>
</evidence>
<dbReference type="InterPro" id="IPR044135">
    <property type="entry name" value="Met-tRNA-FMT_C"/>
</dbReference>
<dbReference type="SUPFAM" id="SSF53328">
    <property type="entry name" value="Formyltransferase"/>
    <property type="match status" value="1"/>
</dbReference>
<reference evidence="9" key="2">
    <citation type="submission" date="2024-10" db="UniProtKB">
        <authorList>
            <consortium name="EnsemblProtists"/>
        </authorList>
    </citation>
    <scope>IDENTIFICATION</scope>
</reference>
<name>A0A0D3I8Z5_EMIH1</name>
<dbReference type="CDD" id="cd08646">
    <property type="entry name" value="FMT_core_Met-tRNA-FMT_N"/>
    <property type="match status" value="1"/>
</dbReference>
<sequence>MVAIWSVAACAARFARPRGVLSPLPARCLVTMSAAKRRVVFLGTPAVAARSLELLLDASAQGGGGGFEVAAVVSQPPARSGRKMKLTASPVQTLAEARGIELLTPASAKEEAFLARLDELQPDLCITAAYGCFLPQRFLDIPRFGTLNVHPSLLPLYRGAAPLQRCLEAGDAVAGVSVAFTVLKMDAGPLLRQEERPLVGDEQEPPLLLELFERGTEPLEAEDLLLDALPSVWDGSCAGQLAPQEDARATKAAKLSTADAELRLEQLSASEAHNKVRAFAGWPGTWTRISIGGAEPIRVKLLQTRLGAAARSRHLSPPLQSSSRPTGRQVALAAGGGALRLVCGDGSLLEVLRLTLPGKKPVDARAFWNGLNGRRAEWASAPPDAAAAPEHAAASAPPEPLAAAVGAKRQRVEVTEPPPPGFTWGGKY</sequence>
<dbReference type="Gene3D" id="3.40.50.170">
    <property type="entry name" value="Formyl transferase, N-terminal domain"/>
    <property type="match status" value="1"/>
</dbReference>
<organism evidence="9 10">
    <name type="scientific">Emiliania huxleyi (strain CCMP1516)</name>
    <dbReference type="NCBI Taxonomy" id="280463"/>
    <lineage>
        <taxon>Eukaryota</taxon>
        <taxon>Haptista</taxon>
        <taxon>Haptophyta</taxon>
        <taxon>Prymnesiophyceae</taxon>
        <taxon>Isochrysidales</taxon>
        <taxon>Noelaerhabdaceae</taxon>
        <taxon>Emiliania</taxon>
    </lineage>
</organism>
<proteinExistence type="inferred from homology"/>
<accession>A0A0D3I8Z5</accession>
<dbReference type="EC" id="2.1.2.9" evidence="2"/>
<dbReference type="RefSeq" id="XP_005760159.1">
    <property type="nucleotide sequence ID" value="XM_005760102.1"/>
</dbReference>
<dbReference type="PaxDb" id="2903-EOD07730"/>
<comment type="similarity">
    <text evidence="1">Belongs to the Fmt family.</text>
</comment>
<evidence type="ECO:0000259" key="7">
    <source>
        <dbReference type="Pfam" id="PF00551"/>
    </source>
</evidence>